<accession>A0A8H8DM72</accession>
<dbReference type="EMBL" id="JAEFCI010000629">
    <property type="protein sequence ID" value="KAG5463418.1"/>
    <property type="molecule type" value="Genomic_DNA"/>
</dbReference>
<reference evidence="3 4" key="1">
    <citation type="journal article" name="Sci. Rep.">
        <title>Genome-scale phylogenetic analyses confirm Olpidium as the closest living zoosporic fungus to the non-flagellated, terrestrial fungi.</title>
        <authorList>
            <person name="Chang Y."/>
            <person name="Rochon D."/>
            <person name="Sekimoto S."/>
            <person name="Wang Y."/>
            <person name="Chovatia M."/>
            <person name="Sandor L."/>
            <person name="Salamov A."/>
            <person name="Grigoriev I.V."/>
            <person name="Stajich J.E."/>
            <person name="Spatafora J.W."/>
        </authorList>
    </citation>
    <scope>NUCLEOTIDE SEQUENCE [LARGE SCALE GENOMIC DNA]</scope>
    <source>
        <strain evidence="3">S191</strain>
    </source>
</reference>
<evidence type="ECO:0000256" key="1">
    <source>
        <dbReference type="SAM" id="MobiDB-lite"/>
    </source>
</evidence>
<feature type="region of interest" description="Disordered" evidence="1">
    <location>
        <begin position="24"/>
        <end position="56"/>
    </location>
</feature>
<gene>
    <name evidence="3" type="ORF">BJ554DRAFT_7746</name>
</gene>
<evidence type="ECO:0000313" key="3">
    <source>
        <dbReference type="EMBL" id="KAG5463418.1"/>
    </source>
</evidence>
<evidence type="ECO:0000259" key="2">
    <source>
        <dbReference type="PROSITE" id="PS51792"/>
    </source>
</evidence>
<feature type="compositionally biased region" description="Pro residues" evidence="1">
    <location>
        <begin position="28"/>
        <end position="37"/>
    </location>
</feature>
<feature type="domain" description="Yippee" evidence="2">
    <location>
        <begin position="1"/>
        <end position="54"/>
    </location>
</feature>
<dbReference type="AlphaFoldDB" id="A0A8H8DM72"/>
<dbReference type="InterPro" id="IPR034751">
    <property type="entry name" value="Yippee"/>
</dbReference>
<sequence length="73" mass="8065">MTGRHTVADIKCVNCQTVLGWKYVSGQDPPPPSPPAVPTVGEGNQKKKKKKKPHTYPAGVLRTRPVFWLAHFS</sequence>
<proteinExistence type="predicted"/>
<comment type="caution">
    <text evidence="3">The sequence shown here is derived from an EMBL/GenBank/DDBJ whole genome shotgun (WGS) entry which is preliminary data.</text>
</comment>
<dbReference type="PROSITE" id="PS51792">
    <property type="entry name" value="YIPPEE"/>
    <property type="match status" value="1"/>
</dbReference>
<keyword evidence="4" id="KW-1185">Reference proteome</keyword>
<organism evidence="3 4">
    <name type="scientific">Olpidium bornovanus</name>
    <dbReference type="NCBI Taxonomy" id="278681"/>
    <lineage>
        <taxon>Eukaryota</taxon>
        <taxon>Fungi</taxon>
        <taxon>Fungi incertae sedis</taxon>
        <taxon>Olpidiomycota</taxon>
        <taxon>Olpidiomycotina</taxon>
        <taxon>Olpidiomycetes</taxon>
        <taxon>Olpidiales</taxon>
        <taxon>Olpidiaceae</taxon>
        <taxon>Olpidium</taxon>
    </lineage>
</organism>
<name>A0A8H8DM72_9FUNG</name>
<dbReference type="Proteomes" id="UP000673691">
    <property type="component" value="Unassembled WGS sequence"/>
</dbReference>
<protein>
    <recommendedName>
        <fullName evidence="2">Yippee domain-containing protein</fullName>
    </recommendedName>
</protein>
<evidence type="ECO:0000313" key="4">
    <source>
        <dbReference type="Proteomes" id="UP000673691"/>
    </source>
</evidence>